<dbReference type="InterPro" id="IPR001268">
    <property type="entry name" value="NADH_UbQ_OxRdtase_30kDa_su"/>
</dbReference>
<keyword evidence="7 11" id="KW-0830">Ubiquinone</keyword>
<gene>
    <name evidence="12" type="primary">8234782</name>
    <name evidence="11" type="ORF">Phum_PHUM564490</name>
</gene>
<dbReference type="HOGENOM" id="CLU_042628_2_1_1"/>
<dbReference type="CTD" id="8234782"/>
<dbReference type="InParanoid" id="E0W0V7"/>
<keyword evidence="5 9" id="KW-1278">Translocase</keyword>
<evidence type="ECO:0000256" key="8">
    <source>
        <dbReference type="ARBA" id="ARBA00049551"/>
    </source>
</evidence>
<sequence>MASMIRGVLRNIKPFTQNKKIFSDVRKYCQKVTENGKTTHFGKYVSECLPKYVQMIQMTSQGELEILIAPEGVLPVMQFLKDHHNCQFESLVDIAGMDVPGREYRFEIIYNLLSLRYNSRVRVKTYTDELTPIDSVYEVYRAADWYEREVWDMYGVYFKNHPDLRRILTDYGFEGHPQRRDFPLSGYVEVRYDDEVQRVVCESLDKTPAFEILFRFNTMRIS</sequence>
<dbReference type="STRING" id="121224.E0W0V7"/>
<dbReference type="RefSeq" id="XP_002432001.1">
    <property type="nucleotide sequence ID" value="XM_002431956.1"/>
</dbReference>
<dbReference type="PANTHER" id="PTHR10884">
    <property type="entry name" value="NADH DEHYDROGENASE UBIQUINONE IRON-SULFUR PROTEIN 3"/>
    <property type="match status" value="1"/>
</dbReference>
<dbReference type="GO" id="GO:0016651">
    <property type="term" value="F:oxidoreductase activity, acting on NAD(P)H"/>
    <property type="evidence" value="ECO:0007669"/>
    <property type="project" value="InterPro"/>
</dbReference>
<dbReference type="FunCoup" id="E0W0V7">
    <property type="interactions" value="1125"/>
</dbReference>
<comment type="catalytic activity">
    <reaction evidence="8">
        <text>a ubiquinone + NADH + 5 H(+)(in) = a ubiquinol + NAD(+) + 4 H(+)(out)</text>
        <dbReference type="Rhea" id="RHEA:29091"/>
        <dbReference type="Rhea" id="RHEA-COMP:9565"/>
        <dbReference type="Rhea" id="RHEA-COMP:9566"/>
        <dbReference type="ChEBI" id="CHEBI:15378"/>
        <dbReference type="ChEBI" id="CHEBI:16389"/>
        <dbReference type="ChEBI" id="CHEBI:17976"/>
        <dbReference type="ChEBI" id="CHEBI:57540"/>
        <dbReference type="ChEBI" id="CHEBI:57945"/>
        <dbReference type="EC" id="7.1.1.2"/>
    </reaction>
</comment>
<accession>E0W0V7</accession>
<dbReference type="GO" id="GO:0005739">
    <property type="term" value="C:mitochondrion"/>
    <property type="evidence" value="ECO:0007669"/>
    <property type="project" value="UniProtKB-SubCell"/>
</dbReference>
<dbReference type="FunFam" id="3.30.460.80:FF:000002">
    <property type="entry name" value="NADH dehydrogenase iron-sulfur protein 3, mitochondrial"/>
    <property type="match status" value="1"/>
</dbReference>
<proteinExistence type="inferred from homology"/>
<comment type="similarity">
    <text evidence="2 9">Belongs to the complex I 30 kDa subunit family.</text>
</comment>
<evidence type="ECO:0000256" key="4">
    <source>
        <dbReference type="ARBA" id="ARBA00022448"/>
    </source>
</evidence>
<dbReference type="GeneID" id="8234782"/>
<protein>
    <recommendedName>
        <fullName evidence="3">NADH dehydrogenase [ubiquinone] iron-sulfur protein 3, mitochondrial</fullName>
    </recommendedName>
</protein>
<dbReference type="GO" id="GO:0008137">
    <property type="term" value="F:NADH dehydrogenase (ubiquinone) activity"/>
    <property type="evidence" value="ECO:0007669"/>
    <property type="project" value="UniProtKB-EC"/>
</dbReference>
<evidence type="ECO:0000313" key="11">
    <source>
        <dbReference type="EMBL" id="EEB19263.1"/>
    </source>
</evidence>
<dbReference type="SUPFAM" id="SSF143243">
    <property type="entry name" value="Nqo5-like"/>
    <property type="match status" value="1"/>
</dbReference>
<evidence type="ECO:0000259" key="10">
    <source>
        <dbReference type="Pfam" id="PF00329"/>
    </source>
</evidence>
<evidence type="ECO:0000256" key="7">
    <source>
        <dbReference type="ARBA" id="ARBA00023075"/>
    </source>
</evidence>
<keyword evidence="13" id="KW-1185">Reference proteome</keyword>
<dbReference type="eggNOG" id="KOG1713">
    <property type="taxonomic scope" value="Eukaryota"/>
</dbReference>
<dbReference type="NCBIfam" id="TIGR01961">
    <property type="entry name" value="NuoC_fam"/>
    <property type="match status" value="1"/>
</dbReference>
<dbReference type="InterPro" id="IPR037232">
    <property type="entry name" value="NADH_quin_OxRdtase_su_C/D-like"/>
</dbReference>
<dbReference type="Proteomes" id="UP000009046">
    <property type="component" value="Unassembled WGS sequence"/>
</dbReference>
<reference evidence="11" key="2">
    <citation type="submission" date="2007-04" db="EMBL/GenBank/DDBJ databases">
        <title>The genome of the human body louse.</title>
        <authorList>
            <consortium name="The Human Body Louse Genome Consortium"/>
            <person name="Kirkness E."/>
            <person name="Walenz B."/>
            <person name="Hass B."/>
            <person name="Bruggner R."/>
            <person name="Strausberg R."/>
        </authorList>
    </citation>
    <scope>NUCLEOTIDE SEQUENCE</scope>
    <source>
        <strain evidence="11">USDA</strain>
    </source>
</reference>
<dbReference type="VEuPathDB" id="VectorBase:PHUM564490"/>
<organism>
    <name type="scientific">Pediculus humanus subsp. corporis</name>
    <name type="common">Body louse</name>
    <dbReference type="NCBI Taxonomy" id="121224"/>
    <lineage>
        <taxon>Eukaryota</taxon>
        <taxon>Metazoa</taxon>
        <taxon>Ecdysozoa</taxon>
        <taxon>Arthropoda</taxon>
        <taxon>Hexapoda</taxon>
        <taxon>Insecta</taxon>
        <taxon>Pterygota</taxon>
        <taxon>Neoptera</taxon>
        <taxon>Paraneoptera</taxon>
        <taxon>Psocodea</taxon>
        <taxon>Troctomorpha</taxon>
        <taxon>Phthiraptera</taxon>
        <taxon>Anoplura</taxon>
        <taxon>Pediculidae</taxon>
        <taxon>Pediculus</taxon>
    </lineage>
</organism>
<dbReference type="HAMAP" id="MF_01357">
    <property type="entry name" value="NDH1_NuoC"/>
    <property type="match status" value="1"/>
</dbReference>
<dbReference type="Pfam" id="PF00329">
    <property type="entry name" value="Complex1_30kDa"/>
    <property type="match status" value="1"/>
</dbReference>
<comment type="subcellular location">
    <subcellularLocation>
        <location evidence="1">Mitochondrion</location>
    </subcellularLocation>
</comment>
<evidence type="ECO:0000313" key="12">
    <source>
        <dbReference type="EnsemblMetazoa" id="PHUM564490-PA"/>
    </source>
</evidence>
<keyword evidence="6 9" id="KW-0520">NAD</keyword>
<dbReference type="EnsemblMetazoa" id="PHUM564490-RA">
    <property type="protein sequence ID" value="PHUM564490-PA"/>
    <property type="gene ID" value="PHUM564490"/>
</dbReference>
<evidence type="ECO:0000313" key="13">
    <source>
        <dbReference type="Proteomes" id="UP000009046"/>
    </source>
</evidence>
<dbReference type="OMA" id="YTQVKYD"/>
<dbReference type="EMBL" id="AAZO01006860">
    <property type="status" value="NOT_ANNOTATED_CDS"/>
    <property type="molecule type" value="Genomic_DNA"/>
</dbReference>
<keyword evidence="11" id="KW-0560">Oxidoreductase</keyword>
<evidence type="ECO:0000256" key="1">
    <source>
        <dbReference type="ARBA" id="ARBA00004173"/>
    </source>
</evidence>
<dbReference type="Gene3D" id="3.30.460.80">
    <property type="entry name" value="NADH:ubiquinone oxidoreductase, 30kDa subunit"/>
    <property type="match status" value="1"/>
</dbReference>
<dbReference type="KEGG" id="phu:Phum_PHUM564490"/>
<evidence type="ECO:0000256" key="9">
    <source>
        <dbReference type="RuleBase" id="RU003456"/>
    </source>
</evidence>
<evidence type="ECO:0000256" key="5">
    <source>
        <dbReference type="ARBA" id="ARBA00022967"/>
    </source>
</evidence>
<dbReference type="AlphaFoldDB" id="E0W0V7"/>
<evidence type="ECO:0000256" key="2">
    <source>
        <dbReference type="ARBA" id="ARBA00007569"/>
    </source>
</evidence>
<dbReference type="PANTHER" id="PTHR10884:SF14">
    <property type="entry name" value="NADH DEHYDROGENASE [UBIQUINONE] IRON-SULFUR PROTEIN 3, MITOCHONDRIAL"/>
    <property type="match status" value="1"/>
</dbReference>
<evidence type="ECO:0000256" key="3">
    <source>
        <dbReference type="ARBA" id="ARBA00020084"/>
    </source>
</evidence>
<dbReference type="PROSITE" id="PS00542">
    <property type="entry name" value="COMPLEX1_30K"/>
    <property type="match status" value="1"/>
</dbReference>
<dbReference type="GO" id="GO:0016020">
    <property type="term" value="C:membrane"/>
    <property type="evidence" value="ECO:0007669"/>
    <property type="project" value="UniProtKB-ARBA"/>
</dbReference>
<evidence type="ECO:0000256" key="6">
    <source>
        <dbReference type="ARBA" id="ARBA00023027"/>
    </source>
</evidence>
<dbReference type="OrthoDB" id="37721at2759"/>
<reference evidence="11" key="1">
    <citation type="submission" date="2007-04" db="EMBL/GenBank/DDBJ databases">
        <title>Annotation of Pediculus humanus corporis strain USDA.</title>
        <authorList>
            <person name="Kirkness E."/>
            <person name="Hannick L."/>
            <person name="Hass B."/>
            <person name="Bruggner R."/>
            <person name="Lawson D."/>
            <person name="Bidwell S."/>
            <person name="Joardar V."/>
            <person name="Caler E."/>
            <person name="Walenz B."/>
            <person name="Inman J."/>
            <person name="Schobel S."/>
            <person name="Galinsky K."/>
            <person name="Amedeo P."/>
            <person name="Strausberg R."/>
        </authorList>
    </citation>
    <scope>NUCLEOTIDE SEQUENCE</scope>
    <source>
        <strain evidence="11">USDA</strain>
    </source>
</reference>
<name>E0W0V7_PEDHC</name>
<dbReference type="EMBL" id="DS235862">
    <property type="protein sequence ID" value="EEB19263.1"/>
    <property type="molecule type" value="Genomic_DNA"/>
</dbReference>
<feature type="domain" description="NADH:ubiquinone oxidoreductase 30kDa subunit" evidence="10">
    <location>
        <begin position="67"/>
        <end position="187"/>
    </location>
</feature>
<dbReference type="InterPro" id="IPR020396">
    <property type="entry name" value="NADH_UbQ_OxRdtase_CS"/>
</dbReference>
<dbReference type="InterPro" id="IPR010218">
    <property type="entry name" value="NADH_DH_suC"/>
</dbReference>
<reference evidence="12" key="3">
    <citation type="submission" date="2021-02" db="UniProtKB">
        <authorList>
            <consortium name="EnsemblMetazoa"/>
        </authorList>
    </citation>
    <scope>IDENTIFICATION</scope>
    <source>
        <strain evidence="12">USDA</strain>
    </source>
</reference>
<keyword evidence="4 9" id="KW-0813">Transport</keyword>